<evidence type="ECO:0000256" key="7">
    <source>
        <dbReference type="ARBA" id="ARBA00022679"/>
    </source>
</evidence>
<dbReference type="InterPro" id="IPR003758">
    <property type="entry name" value="LpxK"/>
</dbReference>
<dbReference type="InterPro" id="IPR027417">
    <property type="entry name" value="P-loop_NTPase"/>
</dbReference>
<keyword evidence="14" id="KW-0812">Transmembrane</keyword>
<dbReference type="STRING" id="64971.SAMN05421831_109134"/>
<keyword evidence="6 13" id="KW-0441">Lipid A biosynthesis</keyword>
<dbReference type="PANTHER" id="PTHR42724:SF1">
    <property type="entry name" value="TETRAACYLDISACCHARIDE 4'-KINASE, MITOCHONDRIAL-RELATED"/>
    <property type="match status" value="1"/>
</dbReference>
<dbReference type="AlphaFoldDB" id="A0A1H6T9I5"/>
<dbReference type="GO" id="GO:0009244">
    <property type="term" value="P:lipopolysaccharide core region biosynthetic process"/>
    <property type="evidence" value="ECO:0007669"/>
    <property type="project" value="TreeGrafter"/>
</dbReference>
<evidence type="ECO:0000256" key="6">
    <source>
        <dbReference type="ARBA" id="ARBA00022556"/>
    </source>
</evidence>
<evidence type="ECO:0000256" key="13">
    <source>
        <dbReference type="HAMAP-Rule" id="MF_00409"/>
    </source>
</evidence>
<dbReference type="RefSeq" id="WP_177166864.1">
    <property type="nucleotide sequence ID" value="NZ_FNYH01000009.1"/>
</dbReference>
<dbReference type="Proteomes" id="UP000242999">
    <property type="component" value="Unassembled WGS sequence"/>
</dbReference>
<dbReference type="GO" id="GO:0005886">
    <property type="term" value="C:plasma membrane"/>
    <property type="evidence" value="ECO:0007669"/>
    <property type="project" value="TreeGrafter"/>
</dbReference>
<evidence type="ECO:0000256" key="11">
    <source>
        <dbReference type="ARBA" id="ARBA00023098"/>
    </source>
</evidence>
<dbReference type="GO" id="GO:0009029">
    <property type="term" value="F:lipid-A 4'-kinase activity"/>
    <property type="evidence" value="ECO:0007669"/>
    <property type="project" value="UniProtKB-UniRule"/>
</dbReference>
<accession>A0A1H6T9I5</accession>
<feature type="transmembrane region" description="Helical" evidence="14">
    <location>
        <begin position="35"/>
        <end position="54"/>
    </location>
</feature>
<comment type="catalytic activity">
    <reaction evidence="13">
        <text>a lipid A disaccharide + ATP = a lipid IVA + ADP + H(+)</text>
        <dbReference type="Rhea" id="RHEA:67840"/>
        <dbReference type="ChEBI" id="CHEBI:15378"/>
        <dbReference type="ChEBI" id="CHEBI:30616"/>
        <dbReference type="ChEBI" id="CHEBI:176343"/>
        <dbReference type="ChEBI" id="CHEBI:176425"/>
        <dbReference type="ChEBI" id="CHEBI:456216"/>
        <dbReference type="EC" id="2.7.1.130"/>
    </reaction>
</comment>
<keyword evidence="10 13" id="KW-0067">ATP-binding</keyword>
<dbReference type="EC" id="2.7.1.130" evidence="3 13"/>
<protein>
    <recommendedName>
        <fullName evidence="4 13">Tetraacyldisaccharide 4'-kinase</fullName>
        <ecNumber evidence="3 13">2.7.1.130</ecNumber>
    </recommendedName>
    <alternativeName>
        <fullName evidence="12 13">Lipid A 4'-kinase</fullName>
    </alternativeName>
</protein>
<keyword evidence="14" id="KW-1133">Transmembrane helix</keyword>
<organism evidence="15 16">
    <name type="scientific">Allopseudospirillum japonicum</name>
    <dbReference type="NCBI Taxonomy" id="64971"/>
    <lineage>
        <taxon>Bacteria</taxon>
        <taxon>Pseudomonadati</taxon>
        <taxon>Pseudomonadota</taxon>
        <taxon>Gammaproteobacteria</taxon>
        <taxon>Oceanospirillales</taxon>
        <taxon>Oceanospirillaceae</taxon>
        <taxon>Allopseudospirillum</taxon>
    </lineage>
</organism>
<reference evidence="16" key="1">
    <citation type="submission" date="2016-10" db="EMBL/GenBank/DDBJ databases">
        <authorList>
            <person name="Varghese N."/>
            <person name="Submissions S."/>
        </authorList>
    </citation>
    <scope>NUCLEOTIDE SEQUENCE [LARGE SCALE GENOMIC DNA]</scope>
    <source>
        <strain evidence="16">DSM 7165</strain>
    </source>
</reference>
<dbReference type="NCBIfam" id="TIGR00682">
    <property type="entry name" value="lpxK"/>
    <property type="match status" value="1"/>
</dbReference>
<sequence>MINNRYGRRIAAYLEQSIQAFWYPHTASHLPWGRYVLYALMPLWWSLAHLFAYISKKRACKLRQQAAQYRLEIPVIVVGNLHVGGSGKSPLVRWLAQYWQTQGYQVGIISRGYGGCAPQYPYEVTVNSPVAAAGDEALMLHQQTACPVVVAPCRLSALQYLQKKYPLDLVISDDGLQHYALPRTHELVVVSGARTWGRNALLPLGPLREPRCRLLQADAVIVHQSQAGQLQQMQQEFAGAQALPWIGVRLADYRWHPLAQINQAMPESVGMQVCPWPPGTQVHLVTGISYPQPLIDYLTQHCQLQVQAHLWPDHYQFQGDEFQFADAAPCVVTMKDVVKCQTYLRAQDYIISVDLQVDPELIALCHTWQAQWAGRTHLNREDAHG</sequence>
<evidence type="ECO:0000256" key="14">
    <source>
        <dbReference type="SAM" id="Phobius"/>
    </source>
</evidence>
<evidence type="ECO:0000256" key="4">
    <source>
        <dbReference type="ARBA" id="ARBA00016436"/>
    </source>
</evidence>
<evidence type="ECO:0000256" key="3">
    <source>
        <dbReference type="ARBA" id="ARBA00012071"/>
    </source>
</evidence>
<keyword evidence="16" id="KW-1185">Reference proteome</keyword>
<keyword evidence="5 13" id="KW-0444">Lipid biosynthesis</keyword>
<evidence type="ECO:0000313" key="16">
    <source>
        <dbReference type="Proteomes" id="UP000242999"/>
    </source>
</evidence>
<dbReference type="SUPFAM" id="SSF52540">
    <property type="entry name" value="P-loop containing nucleoside triphosphate hydrolases"/>
    <property type="match status" value="1"/>
</dbReference>
<keyword evidence="8 13" id="KW-0547">Nucleotide-binding</keyword>
<evidence type="ECO:0000313" key="15">
    <source>
        <dbReference type="EMBL" id="SEI76671.1"/>
    </source>
</evidence>
<dbReference type="HAMAP" id="MF_00409">
    <property type="entry name" value="LpxK"/>
    <property type="match status" value="1"/>
</dbReference>
<evidence type="ECO:0000256" key="12">
    <source>
        <dbReference type="ARBA" id="ARBA00029757"/>
    </source>
</evidence>
<proteinExistence type="inferred from homology"/>
<name>A0A1H6T9I5_9GAMM</name>
<dbReference type="UniPathway" id="UPA00359">
    <property type="reaction ID" value="UER00482"/>
</dbReference>
<keyword evidence="9 13" id="KW-0418">Kinase</keyword>
<dbReference type="GO" id="GO:0009245">
    <property type="term" value="P:lipid A biosynthetic process"/>
    <property type="evidence" value="ECO:0007669"/>
    <property type="project" value="UniProtKB-UniRule"/>
</dbReference>
<dbReference type="EMBL" id="FNYH01000009">
    <property type="protein sequence ID" value="SEI76671.1"/>
    <property type="molecule type" value="Genomic_DNA"/>
</dbReference>
<comment type="function">
    <text evidence="1 13">Transfers the gamma-phosphate of ATP to the 4'-position of a tetraacyldisaccharide 1-phosphate intermediate (termed DS-1-P) to form tetraacyldisaccharide 1,4'-bis-phosphate (lipid IVA).</text>
</comment>
<evidence type="ECO:0000256" key="10">
    <source>
        <dbReference type="ARBA" id="ARBA00022840"/>
    </source>
</evidence>
<dbReference type="GO" id="GO:0005524">
    <property type="term" value="F:ATP binding"/>
    <property type="evidence" value="ECO:0007669"/>
    <property type="project" value="UniProtKB-UniRule"/>
</dbReference>
<evidence type="ECO:0000256" key="8">
    <source>
        <dbReference type="ARBA" id="ARBA00022741"/>
    </source>
</evidence>
<comment type="similarity">
    <text evidence="13">Belongs to the LpxK family.</text>
</comment>
<comment type="caution">
    <text evidence="13">Lacks conserved residue(s) required for the propagation of feature annotation.</text>
</comment>
<evidence type="ECO:0000256" key="1">
    <source>
        <dbReference type="ARBA" id="ARBA00002274"/>
    </source>
</evidence>
<dbReference type="Pfam" id="PF02606">
    <property type="entry name" value="LpxK"/>
    <property type="match status" value="1"/>
</dbReference>
<comment type="pathway">
    <text evidence="2 13">Glycolipid biosynthesis; lipid IV(A) biosynthesis; lipid IV(A) from (3R)-3-hydroxytetradecanoyl-[acyl-carrier-protein] and UDP-N-acetyl-alpha-D-glucosamine: step 6/6.</text>
</comment>
<evidence type="ECO:0000256" key="2">
    <source>
        <dbReference type="ARBA" id="ARBA00004870"/>
    </source>
</evidence>
<keyword evidence="11 13" id="KW-0443">Lipid metabolism</keyword>
<keyword evidence="7 13" id="KW-0808">Transferase</keyword>
<evidence type="ECO:0000256" key="9">
    <source>
        <dbReference type="ARBA" id="ARBA00022777"/>
    </source>
</evidence>
<evidence type="ECO:0000256" key="5">
    <source>
        <dbReference type="ARBA" id="ARBA00022516"/>
    </source>
</evidence>
<gene>
    <name evidence="13" type="primary">lpxK</name>
    <name evidence="15" type="ORF">SAMN05421831_109134</name>
</gene>
<keyword evidence="14" id="KW-0472">Membrane</keyword>
<dbReference type="PANTHER" id="PTHR42724">
    <property type="entry name" value="TETRAACYLDISACCHARIDE 4'-KINASE"/>
    <property type="match status" value="1"/>
</dbReference>